<dbReference type="Proteomes" id="UP000564644">
    <property type="component" value="Unassembled WGS sequence"/>
</dbReference>
<feature type="signal peptide" evidence="1">
    <location>
        <begin position="1"/>
        <end position="23"/>
    </location>
</feature>
<proteinExistence type="predicted"/>
<dbReference type="EMBL" id="JACJVO010000021">
    <property type="protein sequence ID" value="MBB6732683.1"/>
    <property type="molecule type" value="Genomic_DNA"/>
</dbReference>
<accession>A0A7X0VY82</accession>
<evidence type="ECO:0000313" key="2">
    <source>
        <dbReference type="EMBL" id="MBB6732683.1"/>
    </source>
</evidence>
<name>A0A7X0VY82_9BACL</name>
<protein>
    <submittedName>
        <fullName evidence="2">DUF3888 domain-containing protein</fullName>
    </submittedName>
</protein>
<sequence>MMFRKLLILHMLALFFWPCVASALVSKPTDDSRELQLQEMLILFLLPDMRETLGEEYSKHLKTTPDLFPYYIDIEHVERLNGFRGYDFLITLEATPTVGPHIVVGKDRFIFEISPTVNVKLLKFEHIKGPDRNDFPSNYLYLLK</sequence>
<evidence type="ECO:0000256" key="1">
    <source>
        <dbReference type="SAM" id="SignalP"/>
    </source>
</evidence>
<organism evidence="2 3">
    <name type="scientific">Cohnella zeiphila</name>
    <dbReference type="NCBI Taxonomy" id="2761120"/>
    <lineage>
        <taxon>Bacteria</taxon>
        <taxon>Bacillati</taxon>
        <taxon>Bacillota</taxon>
        <taxon>Bacilli</taxon>
        <taxon>Bacillales</taxon>
        <taxon>Paenibacillaceae</taxon>
        <taxon>Cohnella</taxon>
    </lineage>
</organism>
<reference evidence="2 3" key="1">
    <citation type="submission" date="2020-08" db="EMBL/GenBank/DDBJ databases">
        <title>Cohnella phylogeny.</title>
        <authorList>
            <person name="Dunlap C."/>
        </authorList>
    </citation>
    <scope>NUCLEOTIDE SEQUENCE [LARGE SCALE GENOMIC DNA]</scope>
    <source>
        <strain evidence="2 3">CBP 2801</strain>
    </source>
</reference>
<comment type="caution">
    <text evidence="2">The sequence shown here is derived from an EMBL/GenBank/DDBJ whole genome shotgun (WGS) entry which is preliminary data.</text>
</comment>
<keyword evidence="1" id="KW-0732">Signal</keyword>
<gene>
    <name evidence="2" type="ORF">H7C18_17315</name>
</gene>
<dbReference type="Pfam" id="PF13027">
    <property type="entry name" value="DUF3888"/>
    <property type="match status" value="1"/>
</dbReference>
<keyword evidence="3" id="KW-1185">Reference proteome</keyword>
<dbReference type="InterPro" id="IPR024984">
    <property type="entry name" value="DUF3888"/>
</dbReference>
<dbReference type="AlphaFoldDB" id="A0A7X0VY82"/>
<evidence type="ECO:0000313" key="3">
    <source>
        <dbReference type="Proteomes" id="UP000564644"/>
    </source>
</evidence>
<feature type="chain" id="PRO_5030978511" evidence="1">
    <location>
        <begin position="24"/>
        <end position="144"/>
    </location>
</feature>